<dbReference type="eggNOG" id="ENOG502ZIZV">
    <property type="taxonomic scope" value="Bacteria"/>
</dbReference>
<sequence length="221" mass="24115">MCNDMGVHMRYRDVVLSIGLGLVLMGCAQLWEGGWDGVVGGGGIEEREDLFVEGEDGWVVFETNDPDDWGSAGVTMWAGVGEEDPFEGWEVEVVKECGDGAAGYGVVFNEGEEGGDEVMYVVLITIEGEYIVGEVVDGVFEAFEGWKQSSAIERGYGQVNRLGVSRDGDGYVVRCNGADVTRMEDDEPPVRTGGRYGYIVVISPEDEFPEVGVRVKFREVK</sequence>
<protein>
    <submittedName>
        <fullName evidence="1">Uncharacterized protein</fullName>
    </submittedName>
</protein>
<reference key="1">
    <citation type="submission" date="2009-08" db="EMBL/GenBank/DDBJ databases">
        <title>The genome sequence of Spirochaeta thermophila DSM6192.</title>
        <authorList>
            <person name="Angelov A."/>
            <person name="Mientus M."/>
            <person name="Wittenberg S."/>
            <person name="Lehmann R."/>
            <person name="Liesegang H."/>
            <person name="Daniel R."/>
            <person name="Liebl W."/>
        </authorList>
    </citation>
    <scope>NUCLEOTIDE SEQUENCE</scope>
    <source>
        <strain>DSM 6192</strain>
    </source>
</reference>
<dbReference type="AlphaFoldDB" id="E0RTX9"/>
<dbReference type="KEGG" id="sta:STHERM_c00590"/>
<dbReference type="PaxDb" id="665571-STHERM_c00590"/>
<dbReference type="HOGENOM" id="CLU_1266429_0_0_12"/>
<name>E0RTX9_WINT6</name>
<evidence type="ECO:0000313" key="1">
    <source>
        <dbReference type="EMBL" id="ADN01035.1"/>
    </source>
</evidence>
<reference evidence="1 2" key="2">
    <citation type="journal article" date="2010" name="J. Bacteriol.">
        <title>Genome sequence of the polysaccharide-degrading, thermophilic anaerobe Spirochaeta thermophila DSM 6192.</title>
        <authorList>
            <person name="Angelov A."/>
            <person name="Liebl S."/>
            <person name="Ballschmiter M."/>
            <person name="Bomeke M."/>
            <person name="Lehmann R."/>
            <person name="Liesegang H."/>
            <person name="Daniel R."/>
            <person name="Liebl W."/>
        </authorList>
    </citation>
    <scope>NUCLEOTIDE SEQUENCE [LARGE SCALE GENOMIC DNA]</scope>
    <source>
        <strain evidence="2">ATCC 49972 / DSM 6192 / RI 19.B1</strain>
    </source>
</reference>
<evidence type="ECO:0000313" key="2">
    <source>
        <dbReference type="Proteomes" id="UP000001296"/>
    </source>
</evidence>
<gene>
    <name evidence="1" type="ordered locus">STHERM_c00590</name>
</gene>
<proteinExistence type="predicted"/>
<organism evidence="1 2">
    <name type="scientific">Winmispira thermophila (strain ATCC 49972 / DSM 6192 / RI 19.B1)</name>
    <name type="common">Spirochaeta thermophila</name>
    <dbReference type="NCBI Taxonomy" id="665571"/>
    <lineage>
        <taxon>Bacteria</taxon>
        <taxon>Pseudomonadati</taxon>
        <taxon>Spirochaetota</taxon>
        <taxon>Spirochaetia</taxon>
        <taxon>Winmispirales</taxon>
        <taxon>Winmispiraceae</taxon>
        <taxon>Winmispira</taxon>
    </lineage>
</organism>
<dbReference type="Proteomes" id="UP000001296">
    <property type="component" value="Chromosome"/>
</dbReference>
<dbReference type="EMBL" id="CP001698">
    <property type="protein sequence ID" value="ADN01035.1"/>
    <property type="molecule type" value="Genomic_DNA"/>
</dbReference>
<accession>E0RTX9</accession>